<dbReference type="GO" id="GO:0005737">
    <property type="term" value="C:cytoplasm"/>
    <property type="evidence" value="ECO:0007669"/>
    <property type="project" value="InterPro"/>
</dbReference>
<dbReference type="PROSITE" id="PS50263">
    <property type="entry name" value="CN_HYDROLASE"/>
    <property type="match status" value="1"/>
</dbReference>
<evidence type="ECO:0000256" key="4">
    <source>
        <dbReference type="ARBA" id="ARBA00022741"/>
    </source>
</evidence>
<feature type="binding site" evidence="7">
    <location>
        <position position="448"/>
    </location>
    <ligand>
        <name>deamido-NAD(+)</name>
        <dbReference type="ChEBI" id="CHEBI:58437"/>
        <note>ligand shared between two neighboring subunits</note>
    </ligand>
</feature>
<dbReference type="Gene3D" id="3.40.50.620">
    <property type="entry name" value="HUPs"/>
    <property type="match status" value="1"/>
</dbReference>
<evidence type="ECO:0000256" key="2">
    <source>
        <dbReference type="ARBA" id="ARBA00007145"/>
    </source>
</evidence>
<dbReference type="Proteomes" id="UP000189857">
    <property type="component" value="Unassembled WGS sequence"/>
</dbReference>
<dbReference type="HAMAP" id="MF_02090">
    <property type="entry name" value="NadE_glutamine_dep"/>
    <property type="match status" value="1"/>
</dbReference>
<evidence type="ECO:0000313" key="12">
    <source>
        <dbReference type="Proteomes" id="UP000189857"/>
    </source>
</evidence>
<evidence type="ECO:0000256" key="6">
    <source>
        <dbReference type="ARBA" id="ARBA00023027"/>
    </source>
</evidence>
<evidence type="ECO:0000313" key="11">
    <source>
        <dbReference type="EMBL" id="SJZ61432.1"/>
    </source>
</evidence>
<dbReference type="GO" id="GO:0005524">
    <property type="term" value="F:ATP binding"/>
    <property type="evidence" value="ECO:0007669"/>
    <property type="project" value="UniProtKB-UniRule"/>
</dbReference>
<dbReference type="InterPro" id="IPR036526">
    <property type="entry name" value="C-N_Hydrolase_sf"/>
</dbReference>
<comment type="similarity">
    <text evidence="9">Belongs to the NAD synthetase family.</text>
</comment>
<evidence type="ECO:0000256" key="1">
    <source>
        <dbReference type="ARBA" id="ARBA00005188"/>
    </source>
</evidence>
<name>A0A1T4M3B2_9FIRM</name>
<feature type="active site" description="For glutaminase activity" evidence="7">
    <location>
        <position position="114"/>
    </location>
</feature>
<sequence>MYDFYRVSAAVPDVRVGDTDYNTDKIIDKIEKADRYEAQIIAFPELAVTGYSCQDLFFNTTLINKSNEGIEKILRRSETIRQVIIVGAPFKIDNHLFNAAYVIFAGRICGITIKTYIPNYNEFYEKRWFDSANDISIPGEKYIYYKGYKVPYGNDIVYDLNGLKFGVEICEDLWSPINPGTYYCLAGAEFIVNISASNEVIAKREYRRSLVLNASARGLCNYLYVSAGSSESTQDLIFSGHSMLAENGSMLNENADFIANDYLMIADIDLGKIRSDRVKNKTFKDAAVMCSSVTNSYRVTDVMGGRKIKLPEADGKYYIINKHPFVPSTKTKRLKRCNEIFDMQVGGLVKRLEVTGCKPVVGVSGGMDSTLALLVAAKALQVMGKPASDLVAITMPAFGTTGRTYNNSLSLIKNLGTEPIIIDIKEACTIHLRDLGHDNELKDITYENTQARERTQILMDYANMVNGLVVGTGDLSELALGWCTYNGDQISMYGVNGSIPKTLVKWMIDSVVENDIFPECTEVLKDIIDTPISPELLPPDENGNIAQKTEESVGPYELHDFFLYYMMRFGYSPSKIFLLAGRAFDGDYSKEEILKWMKLFYRRFFSQQYKRSCMPDSVKVGSVALSPRGDLRMPSDATSAIWLNEIEKLN</sequence>
<dbReference type="InterPro" id="IPR003694">
    <property type="entry name" value="NAD_synthase"/>
</dbReference>
<organism evidence="11 12">
    <name type="scientific">Eubacterium ruminantium</name>
    <dbReference type="NCBI Taxonomy" id="42322"/>
    <lineage>
        <taxon>Bacteria</taxon>
        <taxon>Bacillati</taxon>
        <taxon>Bacillota</taxon>
        <taxon>Clostridia</taxon>
        <taxon>Eubacteriales</taxon>
        <taxon>Eubacteriaceae</taxon>
        <taxon>Eubacterium</taxon>
    </lineage>
</organism>
<dbReference type="PANTHER" id="PTHR23090:SF9">
    <property type="entry name" value="GLUTAMINE-DEPENDENT NAD(+) SYNTHETASE"/>
    <property type="match status" value="1"/>
</dbReference>
<feature type="binding site" evidence="7">
    <location>
        <position position="120"/>
    </location>
    <ligand>
        <name>L-glutamine</name>
        <dbReference type="ChEBI" id="CHEBI:58359"/>
    </ligand>
</feature>
<proteinExistence type="inferred from homology"/>
<feature type="domain" description="CN hydrolase" evidence="10">
    <location>
        <begin position="5"/>
        <end position="270"/>
    </location>
</feature>
<feature type="binding site" evidence="7">
    <location>
        <position position="472"/>
    </location>
    <ligand>
        <name>ATP</name>
        <dbReference type="ChEBI" id="CHEBI:30616"/>
    </ligand>
</feature>
<dbReference type="InterPro" id="IPR022310">
    <property type="entry name" value="NAD/GMP_synthase"/>
</dbReference>
<evidence type="ECO:0000256" key="9">
    <source>
        <dbReference type="RuleBase" id="RU003811"/>
    </source>
</evidence>
<accession>A0A1T4M3B2</accession>
<keyword evidence="6 7" id="KW-0520">NAD</keyword>
<dbReference type="OrthoDB" id="9803818at2"/>
<dbReference type="Gene3D" id="3.60.110.10">
    <property type="entry name" value="Carbon-nitrogen hydrolase"/>
    <property type="match status" value="1"/>
</dbReference>
<feature type="binding site" evidence="7">
    <location>
        <begin position="362"/>
        <end position="369"/>
    </location>
    <ligand>
        <name>ATP</name>
        <dbReference type="ChEBI" id="CHEBI:30616"/>
    </ligand>
</feature>
<evidence type="ECO:0000256" key="8">
    <source>
        <dbReference type="PIRNR" id="PIRNR006630"/>
    </source>
</evidence>
<evidence type="ECO:0000256" key="3">
    <source>
        <dbReference type="ARBA" id="ARBA00022598"/>
    </source>
</evidence>
<feature type="binding site" evidence="7">
    <location>
        <position position="197"/>
    </location>
    <ligand>
        <name>L-glutamine</name>
        <dbReference type="ChEBI" id="CHEBI:58359"/>
    </ligand>
</feature>
<dbReference type="EMBL" id="FUXA01000006">
    <property type="protein sequence ID" value="SJZ61432.1"/>
    <property type="molecule type" value="Genomic_DNA"/>
</dbReference>
<dbReference type="PANTHER" id="PTHR23090">
    <property type="entry name" value="NH 3 /GLUTAMINE-DEPENDENT NAD + SYNTHETASE"/>
    <property type="match status" value="1"/>
</dbReference>
<keyword evidence="12" id="KW-1185">Reference proteome</keyword>
<dbReference type="EC" id="6.3.5.1" evidence="7 8"/>
<dbReference type="GO" id="GO:0004359">
    <property type="term" value="F:glutaminase activity"/>
    <property type="evidence" value="ECO:0007669"/>
    <property type="project" value="InterPro"/>
</dbReference>
<protein>
    <recommendedName>
        <fullName evidence="7 8">Glutamine-dependent NAD(+) synthetase</fullName>
        <ecNumber evidence="7 8">6.3.5.1</ecNumber>
    </recommendedName>
    <alternativeName>
        <fullName evidence="7 8">NAD(+) synthase [glutamine-hydrolyzing]</fullName>
    </alternativeName>
</protein>
<dbReference type="NCBIfam" id="TIGR00552">
    <property type="entry name" value="nadE"/>
    <property type="match status" value="1"/>
</dbReference>
<evidence type="ECO:0000259" key="10">
    <source>
        <dbReference type="PROSITE" id="PS50263"/>
    </source>
</evidence>
<dbReference type="SUPFAM" id="SSF52402">
    <property type="entry name" value="Adenine nucleotide alpha hydrolases-like"/>
    <property type="match status" value="1"/>
</dbReference>
<dbReference type="RefSeq" id="WP_078786914.1">
    <property type="nucleotide sequence ID" value="NZ_FMTO01000004.1"/>
</dbReference>
<comment type="function">
    <text evidence="7">Catalyzes the ATP-dependent amidation of deamido-NAD to form NAD. Uses L-glutamine as a nitrogen source.</text>
</comment>
<dbReference type="Pfam" id="PF00795">
    <property type="entry name" value="CN_hydrolase"/>
    <property type="match status" value="1"/>
</dbReference>
<dbReference type="CDD" id="cd07570">
    <property type="entry name" value="GAT_Gln-NAD-synth"/>
    <property type="match status" value="1"/>
</dbReference>
<comment type="pathway">
    <text evidence="1 7 8">Cofactor biosynthesis; NAD(+) biosynthesis; NAD(+) from deamido-NAD(+) (L-Gln route): step 1/1.</text>
</comment>
<comment type="catalytic activity">
    <reaction evidence="7 8">
        <text>deamido-NAD(+) + L-glutamine + ATP + H2O = L-glutamate + AMP + diphosphate + NAD(+) + H(+)</text>
        <dbReference type="Rhea" id="RHEA:24384"/>
        <dbReference type="ChEBI" id="CHEBI:15377"/>
        <dbReference type="ChEBI" id="CHEBI:15378"/>
        <dbReference type="ChEBI" id="CHEBI:29985"/>
        <dbReference type="ChEBI" id="CHEBI:30616"/>
        <dbReference type="ChEBI" id="CHEBI:33019"/>
        <dbReference type="ChEBI" id="CHEBI:57540"/>
        <dbReference type="ChEBI" id="CHEBI:58359"/>
        <dbReference type="ChEBI" id="CHEBI:58437"/>
        <dbReference type="ChEBI" id="CHEBI:456215"/>
        <dbReference type="EC" id="6.3.5.1"/>
    </reaction>
</comment>
<dbReference type="InterPro" id="IPR014729">
    <property type="entry name" value="Rossmann-like_a/b/a_fold"/>
</dbReference>
<keyword evidence="3 7" id="KW-0436">Ligase</keyword>
<feature type="binding site" evidence="7">
    <location>
        <position position="203"/>
    </location>
    <ligand>
        <name>L-glutamine</name>
        <dbReference type="ChEBI" id="CHEBI:58359"/>
    </ligand>
</feature>
<dbReference type="GO" id="GO:0008795">
    <property type="term" value="F:NAD+ synthase activity"/>
    <property type="evidence" value="ECO:0007669"/>
    <property type="project" value="UniProtKB-UniRule"/>
</dbReference>
<dbReference type="InterPro" id="IPR014445">
    <property type="entry name" value="Gln-dep_NAD_synthase"/>
</dbReference>
<keyword evidence="4 7" id="KW-0547">Nucleotide-binding</keyword>
<dbReference type="Gene3D" id="1.10.10.1140">
    <property type="entry name" value="Glutamine-dependent NAD+ synthetase, C-terminal domain"/>
    <property type="match status" value="1"/>
</dbReference>
<dbReference type="GO" id="GO:0009435">
    <property type="term" value="P:NAD+ biosynthetic process"/>
    <property type="evidence" value="ECO:0007669"/>
    <property type="project" value="UniProtKB-UniRule"/>
</dbReference>
<dbReference type="GO" id="GO:0003952">
    <property type="term" value="F:NAD+ synthase (glutamine-hydrolyzing) activity"/>
    <property type="evidence" value="ECO:0007669"/>
    <property type="project" value="UniProtKB-UniRule"/>
</dbReference>
<reference evidence="11 12" key="1">
    <citation type="submission" date="2017-02" db="EMBL/GenBank/DDBJ databases">
        <authorList>
            <person name="Peterson S.W."/>
        </authorList>
    </citation>
    <scope>NUCLEOTIDE SEQUENCE [LARGE SCALE GENOMIC DNA]</scope>
    <source>
        <strain evidence="11 12">ATCC 17233</strain>
    </source>
</reference>
<dbReference type="SUPFAM" id="SSF56317">
    <property type="entry name" value="Carbon-nitrogen hydrolase"/>
    <property type="match status" value="1"/>
</dbReference>
<feature type="binding site" evidence="7">
    <location>
        <position position="477"/>
    </location>
    <ligand>
        <name>deamido-NAD(+)</name>
        <dbReference type="ChEBI" id="CHEBI:58437"/>
        <note>ligand shared between two neighboring subunits</note>
    </ligand>
</feature>
<keyword evidence="5 7" id="KW-0067">ATP-binding</keyword>
<dbReference type="InterPro" id="IPR003010">
    <property type="entry name" value="C-N_Hydrolase"/>
</dbReference>
<dbReference type="InterPro" id="IPR041856">
    <property type="entry name" value="NAD+_synth_C"/>
</dbReference>
<dbReference type="CDD" id="cd00553">
    <property type="entry name" value="NAD_synthase"/>
    <property type="match status" value="1"/>
</dbReference>
<evidence type="ECO:0000256" key="5">
    <source>
        <dbReference type="ARBA" id="ARBA00022840"/>
    </source>
</evidence>
<feature type="active site" description="Nucleophile; for glutaminase activity" evidence="7">
    <location>
        <position position="170"/>
    </location>
</feature>
<dbReference type="Pfam" id="PF02540">
    <property type="entry name" value="NAD_synthase"/>
    <property type="match status" value="1"/>
</dbReference>
<dbReference type="AlphaFoldDB" id="A0A1T4M3B2"/>
<feature type="binding site" evidence="7">
    <location>
        <begin position="482"/>
        <end position="485"/>
    </location>
    <ligand>
        <name>deamido-NAD(+)</name>
        <dbReference type="ChEBI" id="CHEBI:58437"/>
        <note>ligand shared between two neighboring subunits</note>
    </ligand>
</feature>
<dbReference type="PIRSF" id="PIRSF006630">
    <property type="entry name" value="NADS_GAT"/>
    <property type="match status" value="1"/>
</dbReference>
<comment type="similarity">
    <text evidence="2 7 8">In the C-terminal section; belongs to the NAD synthetase family.</text>
</comment>
<dbReference type="UniPathway" id="UPA00253">
    <property type="reaction ID" value="UER00334"/>
</dbReference>
<gene>
    <name evidence="7" type="primary">nadE</name>
    <name evidence="11" type="ORF">SAMN02745110_01081</name>
</gene>
<feature type="active site" description="Proton acceptor; for glutaminase activity" evidence="7">
    <location>
        <position position="45"/>
    </location>
</feature>
<evidence type="ECO:0000256" key="7">
    <source>
        <dbReference type="HAMAP-Rule" id="MF_02090"/>
    </source>
</evidence>
<feature type="binding site" evidence="7">
    <location>
        <position position="610"/>
    </location>
    <ligand>
        <name>deamido-NAD(+)</name>
        <dbReference type="ChEBI" id="CHEBI:58437"/>
        <note>ligand shared between two neighboring subunits</note>
    </ligand>
</feature>
<dbReference type="NCBIfam" id="NF002730">
    <property type="entry name" value="PRK02628.1"/>
    <property type="match status" value="1"/>
</dbReference>